<accession>D9SN22</accession>
<dbReference type="PANTHER" id="PTHR43567">
    <property type="entry name" value="FLAVOREDOXIN-RELATED-RELATED"/>
    <property type="match status" value="1"/>
</dbReference>
<dbReference type="Proteomes" id="UP000002730">
    <property type="component" value="Chromosome"/>
</dbReference>
<comment type="similarity">
    <text evidence="3">Belongs to the flavoredoxin family.</text>
</comment>
<dbReference type="GO" id="GO:0016646">
    <property type="term" value="F:oxidoreductase activity, acting on the CH-NH group of donors, NAD or NADP as acceptor"/>
    <property type="evidence" value="ECO:0007669"/>
    <property type="project" value="UniProtKB-ARBA"/>
</dbReference>
<dbReference type="InterPro" id="IPR002563">
    <property type="entry name" value="Flavin_Rdtase-like_dom"/>
</dbReference>
<evidence type="ECO:0000256" key="2">
    <source>
        <dbReference type="ARBA" id="ARBA00022630"/>
    </source>
</evidence>
<evidence type="ECO:0000256" key="1">
    <source>
        <dbReference type="ARBA" id="ARBA00001917"/>
    </source>
</evidence>
<dbReference type="OrthoDB" id="9794638at2"/>
<dbReference type="SUPFAM" id="SSF50475">
    <property type="entry name" value="FMN-binding split barrel"/>
    <property type="match status" value="1"/>
</dbReference>
<feature type="domain" description="Flavin reductase like" evidence="4">
    <location>
        <begin position="11"/>
        <end position="157"/>
    </location>
</feature>
<comment type="cofactor">
    <cofactor evidence="1">
        <name>FMN</name>
        <dbReference type="ChEBI" id="CHEBI:58210"/>
    </cofactor>
</comment>
<keyword evidence="6" id="KW-1185">Reference proteome</keyword>
<dbReference type="EMBL" id="CP002160">
    <property type="protein sequence ID" value="ADL51888.1"/>
    <property type="molecule type" value="Genomic_DNA"/>
</dbReference>
<keyword evidence="2" id="KW-0285">Flavoprotein</keyword>
<dbReference type="GO" id="GO:0010181">
    <property type="term" value="F:FMN binding"/>
    <property type="evidence" value="ECO:0007669"/>
    <property type="project" value="InterPro"/>
</dbReference>
<dbReference type="InterPro" id="IPR052174">
    <property type="entry name" value="Flavoredoxin"/>
</dbReference>
<dbReference type="KEGG" id="ccb:Clocel_2145"/>
<dbReference type="Pfam" id="PF01613">
    <property type="entry name" value="Flavin_Reduct"/>
    <property type="match status" value="1"/>
</dbReference>
<proteinExistence type="inferred from homology"/>
<organism evidence="5 6">
    <name type="scientific">Clostridium cellulovorans (strain ATCC 35296 / DSM 3052 / OCM 3 / 743B)</name>
    <dbReference type="NCBI Taxonomy" id="573061"/>
    <lineage>
        <taxon>Bacteria</taxon>
        <taxon>Bacillati</taxon>
        <taxon>Bacillota</taxon>
        <taxon>Clostridia</taxon>
        <taxon>Eubacteriales</taxon>
        <taxon>Clostridiaceae</taxon>
        <taxon>Clostridium</taxon>
    </lineage>
</organism>
<evidence type="ECO:0000259" key="4">
    <source>
        <dbReference type="SMART" id="SM00903"/>
    </source>
</evidence>
<reference evidence="5 6" key="1">
    <citation type="submission" date="2010-08" db="EMBL/GenBank/DDBJ databases">
        <title>Complete sequence of Clostridium cellulovorans 743B.</title>
        <authorList>
            <consortium name="US DOE Joint Genome Institute"/>
            <person name="Lucas S."/>
            <person name="Copeland A."/>
            <person name="Lapidus A."/>
            <person name="Cheng J.-F."/>
            <person name="Bruce D."/>
            <person name="Goodwin L."/>
            <person name="Pitluck S."/>
            <person name="Chertkov O."/>
            <person name="Detter J.C."/>
            <person name="Han C."/>
            <person name="Tapia R."/>
            <person name="Land M."/>
            <person name="Hauser L."/>
            <person name="Chang Y.-J."/>
            <person name="Jeffries C."/>
            <person name="Kyrpides N."/>
            <person name="Ivanova N."/>
            <person name="Mikhailova N."/>
            <person name="Hemme C.L."/>
            <person name="Woyke T."/>
        </authorList>
    </citation>
    <scope>NUCLEOTIDE SEQUENCE [LARGE SCALE GENOMIC DNA]</scope>
    <source>
        <strain evidence="6">ATCC 35296 / DSM 3052 / OCM 3 / 743B</strain>
    </source>
</reference>
<dbReference type="InterPro" id="IPR012349">
    <property type="entry name" value="Split_barrel_FMN-bd"/>
</dbReference>
<dbReference type="SMART" id="SM00903">
    <property type="entry name" value="Flavin_Reduct"/>
    <property type="match status" value="1"/>
</dbReference>
<dbReference type="HOGENOM" id="CLU_059021_5_1_9"/>
<dbReference type="eggNOG" id="COG1853">
    <property type="taxonomic scope" value="Bacteria"/>
</dbReference>
<evidence type="ECO:0000313" key="5">
    <source>
        <dbReference type="EMBL" id="ADL51888.1"/>
    </source>
</evidence>
<dbReference type="PANTHER" id="PTHR43567:SF1">
    <property type="entry name" value="FLAVOREDOXIN"/>
    <property type="match status" value="1"/>
</dbReference>
<sequence>MAKKVFKGSAMLNPVPSVLITSKDADDKVNVFTVGWIGIACTHPPMISVAIRPERLSYENIKDTKQFVVNLPTKDMVKIVDYCGVRSGRKIDKIKHFNLELEEGISIAVPSLKKAPVALECEVKNIIPLGSHDLFLAEIKTAKVEEDLIDDNGKIHFEKANLISYSHGEYYGLNSKAIGSFGFSVTKKAKRKEKK</sequence>
<dbReference type="AlphaFoldDB" id="D9SN22"/>
<evidence type="ECO:0000313" key="6">
    <source>
        <dbReference type="Proteomes" id="UP000002730"/>
    </source>
</evidence>
<dbReference type="Gene3D" id="2.30.110.10">
    <property type="entry name" value="Electron Transport, Fmn-binding Protein, Chain A"/>
    <property type="match status" value="1"/>
</dbReference>
<evidence type="ECO:0000256" key="3">
    <source>
        <dbReference type="ARBA" id="ARBA00038054"/>
    </source>
</evidence>
<protein>
    <submittedName>
        <fullName evidence="5">Flavin reductase domain protein FMN-binding</fullName>
    </submittedName>
</protein>
<dbReference type="STRING" id="573061.Clocel_2145"/>
<gene>
    <name evidence="5" type="ordered locus">Clocel_2145</name>
</gene>
<name>D9SN22_CLOC7</name>
<dbReference type="RefSeq" id="WP_010076893.1">
    <property type="nucleotide sequence ID" value="NC_014393.1"/>
</dbReference>